<dbReference type="Gene3D" id="3.40.50.1970">
    <property type="match status" value="1"/>
</dbReference>
<name>A0ABV0F2Y5_9ENTE</name>
<evidence type="ECO:0000256" key="1">
    <source>
        <dbReference type="ARBA" id="ARBA00022490"/>
    </source>
</evidence>
<dbReference type="PANTHER" id="PTHR43616:SF5">
    <property type="entry name" value="GLYCEROL DEHYDROGENASE 1"/>
    <property type="match status" value="1"/>
</dbReference>
<dbReference type="InterPro" id="IPR032837">
    <property type="entry name" value="G1PDH"/>
</dbReference>
<evidence type="ECO:0000313" key="11">
    <source>
        <dbReference type="Proteomes" id="UP001429357"/>
    </source>
</evidence>
<evidence type="ECO:0000256" key="6">
    <source>
        <dbReference type="ARBA" id="ARBA00023027"/>
    </source>
</evidence>
<gene>
    <name evidence="10" type="ORF">BAU18_001898</name>
</gene>
<keyword evidence="7" id="KW-0443">Lipid metabolism</keyword>
<keyword evidence="6" id="KW-0520">NAD</keyword>
<evidence type="ECO:0000256" key="4">
    <source>
        <dbReference type="ARBA" id="ARBA00022857"/>
    </source>
</evidence>
<dbReference type="InterPro" id="IPR016205">
    <property type="entry name" value="Glycerol_DH"/>
</dbReference>
<keyword evidence="3" id="KW-0479">Metal-binding</keyword>
<evidence type="ECO:0000256" key="2">
    <source>
        <dbReference type="ARBA" id="ARBA00022516"/>
    </source>
</evidence>
<proteinExistence type="predicted"/>
<keyword evidence="5" id="KW-0560">Oxidoreductase</keyword>
<protein>
    <submittedName>
        <fullName evidence="10">Glycerol dehydrogenase</fullName>
    </submittedName>
</protein>
<keyword evidence="11" id="KW-1185">Reference proteome</keyword>
<dbReference type="SUPFAM" id="SSF56796">
    <property type="entry name" value="Dehydroquinate synthase-like"/>
    <property type="match status" value="1"/>
</dbReference>
<dbReference type="Proteomes" id="UP001429357">
    <property type="component" value="Unassembled WGS sequence"/>
</dbReference>
<dbReference type="PANTHER" id="PTHR43616">
    <property type="entry name" value="GLYCEROL DEHYDROGENASE"/>
    <property type="match status" value="1"/>
</dbReference>
<organism evidence="10 11">
    <name type="scientific">Enterococcus diestrammenae</name>
    <dbReference type="NCBI Taxonomy" id="1155073"/>
    <lineage>
        <taxon>Bacteria</taxon>
        <taxon>Bacillati</taxon>
        <taxon>Bacillota</taxon>
        <taxon>Bacilli</taxon>
        <taxon>Lactobacillales</taxon>
        <taxon>Enterococcaceae</taxon>
        <taxon>Enterococcus</taxon>
    </lineage>
</organism>
<evidence type="ECO:0000256" key="9">
    <source>
        <dbReference type="ARBA" id="ARBA00023264"/>
    </source>
</evidence>
<dbReference type="Gene3D" id="1.20.1090.10">
    <property type="entry name" value="Dehydroquinate synthase-like - alpha domain"/>
    <property type="match status" value="1"/>
</dbReference>
<evidence type="ECO:0000256" key="8">
    <source>
        <dbReference type="ARBA" id="ARBA00023209"/>
    </source>
</evidence>
<sequence length="370" mass="39499">MIRSFASPQLYIQGPGAFDTQLGQLRRLGNQALVVTDQYVYDLVGKSLISNLTVVGIHGCPFFIDSQRETFAEQMRAGTLTAWVADLLGVSGDKEKEFGKLFVIGLGGGGALDVAKTLARALQVNVAVLPTSAATDAATSRISVIYDEVGVFQRYDYYETNPAIVLVDSQVIFAAPVKMLAQGIADGLATYVEARAVWEDGSSNTVGTRPTLTALGIAEKCRAVLFADSQQALKDREAGRLTTAFEAVVEANILLSGLGFENGGLSLAHAFHNVLQGNPDLQVPRTHGEVVAVGLLLQLAAEKRGTEFEEYYQLLHALNLPVSLQALGLTLEPNQVKKLVAGILATKKAGNHLPAKMTAADLLAAFKKMN</sequence>
<dbReference type="EMBL" id="MAEI02000001">
    <property type="protein sequence ID" value="MEO1782305.1"/>
    <property type="molecule type" value="Genomic_DNA"/>
</dbReference>
<keyword evidence="8" id="KW-0594">Phospholipid biosynthesis</keyword>
<reference evidence="11" key="1">
    <citation type="submission" date="2016-06" db="EMBL/GenBank/DDBJ databases">
        <title>Four novel species of enterococci isolated from chicken manure.</title>
        <authorList>
            <person name="Van Tyne D."/>
        </authorList>
    </citation>
    <scope>NUCLEOTIDE SEQUENCE [LARGE SCALE GENOMIC DNA]</scope>
    <source>
        <strain evidence="11">JM9A</strain>
    </source>
</reference>
<keyword evidence="4" id="KW-0521">NADP</keyword>
<dbReference type="Pfam" id="PF13685">
    <property type="entry name" value="Fe-ADH_2"/>
    <property type="match status" value="1"/>
</dbReference>
<reference evidence="10 11" key="2">
    <citation type="submission" date="2024-02" db="EMBL/GenBank/DDBJ databases">
        <title>The Genome Sequence of Enterococcus diestrammenae JM9A.</title>
        <authorList>
            <person name="Earl A."/>
            <person name="Manson A."/>
            <person name="Gilmore M."/>
            <person name="Sanders J."/>
            <person name="Shea T."/>
            <person name="Howe W."/>
            <person name="Livny J."/>
            <person name="Cuomo C."/>
            <person name="Neafsey D."/>
            <person name="Birren B."/>
        </authorList>
    </citation>
    <scope>NUCLEOTIDE SEQUENCE [LARGE SCALE GENOMIC DNA]</scope>
    <source>
        <strain evidence="10 11">JM9A</strain>
    </source>
</reference>
<dbReference type="RefSeq" id="WP_161868892.1">
    <property type="nucleotide sequence ID" value="NZ_MAEI02000001.1"/>
</dbReference>
<keyword evidence="2" id="KW-0444">Lipid biosynthesis</keyword>
<accession>A0ABV0F2Y5</accession>
<evidence type="ECO:0000256" key="3">
    <source>
        <dbReference type="ARBA" id="ARBA00022723"/>
    </source>
</evidence>
<keyword evidence="9" id="KW-1208">Phospholipid metabolism</keyword>
<evidence type="ECO:0000313" key="10">
    <source>
        <dbReference type="EMBL" id="MEO1782305.1"/>
    </source>
</evidence>
<evidence type="ECO:0000256" key="7">
    <source>
        <dbReference type="ARBA" id="ARBA00023098"/>
    </source>
</evidence>
<comment type="caution">
    <text evidence="10">The sequence shown here is derived from an EMBL/GenBank/DDBJ whole genome shotgun (WGS) entry which is preliminary data.</text>
</comment>
<keyword evidence="1" id="KW-0963">Cytoplasm</keyword>
<evidence type="ECO:0000256" key="5">
    <source>
        <dbReference type="ARBA" id="ARBA00023002"/>
    </source>
</evidence>